<proteinExistence type="predicted"/>
<feature type="compositionally biased region" description="Basic residues" evidence="1">
    <location>
        <begin position="1052"/>
        <end position="1063"/>
    </location>
</feature>
<gene>
    <name evidence="5" type="ORF">EV356DRAFT_568260</name>
</gene>
<dbReference type="GO" id="GO:0001179">
    <property type="term" value="F:RNA polymerase I general transcription initiation factor binding"/>
    <property type="evidence" value="ECO:0007669"/>
    <property type="project" value="TreeGrafter"/>
</dbReference>
<feature type="domain" description="RRN6 beta-propeller" evidence="2">
    <location>
        <begin position="108"/>
        <end position="475"/>
    </location>
</feature>
<dbReference type="InterPro" id="IPR048536">
    <property type="entry name" value="Rrn6_K-rich"/>
</dbReference>
<evidence type="ECO:0000259" key="2">
    <source>
        <dbReference type="Pfam" id="PF10214"/>
    </source>
</evidence>
<dbReference type="GO" id="GO:0001163">
    <property type="term" value="F:RNA polymerase I transcription regulatory region sequence-specific DNA binding"/>
    <property type="evidence" value="ECO:0007669"/>
    <property type="project" value="TreeGrafter"/>
</dbReference>
<feature type="region of interest" description="Disordered" evidence="1">
    <location>
        <begin position="915"/>
        <end position="1063"/>
    </location>
</feature>
<feature type="compositionally biased region" description="Low complexity" evidence="1">
    <location>
        <begin position="1012"/>
        <end position="1024"/>
    </location>
</feature>
<feature type="domain" description="RRN6 helical bundle" evidence="4">
    <location>
        <begin position="584"/>
        <end position="787"/>
    </location>
</feature>
<dbReference type="Pfam" id="PF10214">
    <property type="entry name" value="Rrn6_beta-prop"/>
    <property type="match status" value="1"/>
</dbReference>
<sequence length="1063" mass="117852">MAERSAQGLRDLRYGHPGPAAYNSSSRKWEFSRDILSRWILKPFDSPSVLVPPSIQIAIPAHSNHTNLHSQQTQKVTRKDPDTDSAFDYLRFEARISESVMAQTFSLDPSQGELLDFGFATDERKGSWWIFPVAVLPGGAAGELLHLMPMQPDRQGWHPYSHKFIESLEPNPAEATWWSGVKQPIQQLCFTCVPYEQRTCLAVRTASTVSIFDPLHCHSAKVPNVPSPSYNYLNSSPFELNHVCTLSRTQLGHSPPTDVSFNPWNQDHFVVLNRQGQWSIWELEKVLRRRYARDVKLIKKGDLLDQSREEEDLKMTLDDGWGRVMWVTDRDTIVVCNRITLGICHVPTNNLIIETSSLSISENHGWLLDIRQHPTFQDHLLITTTSQIFWLRILRIDKTLPEKGAKSRVEILLSWTHFRDSEDISLCTRAVQDGSNTILLLYSRANTLVTAFWLSMDEETAVPISVSDPVRIPLPPSLFSDQFSKEVGSQAIKSISIHPMSYQKKHSWATRDRRPGVWDECKNAGVRFYKLLILLNDLSVRTLVYSAMVSSSDGGDTNFRTGGLEILKPQWRKKATLTAAKVAAEDFVVGNSLDKDDGEDAIRPYKPPQWRQKTAGLRVNKKGVGRPLHDGKDTCDFTRLYCQVMKDAGRKRNLRDLLDDIHRVTIQDSSLVEATACKFLSEGLSSMPAIDDVDRCSSILEQSLHHQAGDDDNNDSDDGHELARTVSAIAVDQLIHLHGSMSNLSDTYKKIREDWITPLGSKIPNETVSASDNCIKSVAAEACLASLYIPAKEPSQNQTQSQDTNGPSSTPGFSQLSQFSLPVRSSQRNPTQRNTQSSRSQAATSSKNSQTSVPKPPPPPDPSATHLSHYIPIPTPPPALPTRLARLLAHWDTESNPADYDWEATTARLRRTLTRQGREAAEAERAREAKRQERKERAYRQVGRKVGGSGESSQAQTQPSFVRGGPSSRPRREPGFAASQPAGVAAARGIGKPGEGGGGRGGSQQGLGTGAAGLQAEGAGTQLGESQSRAPGLAVASQVEPGRFGGRGLQPVRKKVKRAQGFR</sequence>
<evidence type="ECO:0000256" key="1">
    <source>
        <dbReference type="SAM" id="MobiDB-lite"/>
    </source>
</evidence>
<organism evidence="5 6">
    <name type="scientific">Viridothelium virens</name>
    <name type="common">Speckled blister lichen</name>
    <name type="synonym">Trypethelium virens</name>
    <dbReference type="NCBI Taxonomy" id="1048519"/>
    <lineage>
        <taxon>Eukaryota</taxon>
        <taxon>Fungi</taxon>
        <taxon>Dikarya</taxon>
        <taxon>Ascomycota</taxon>
        <taxon>Pezizomycotina</taxon>
        <taxon>Dothideomycetes</taxon>
        <taxon>Dothideomycetes incertae sedis</taxon>
        <taxon>Trypetheliales</taxon>
        <taxon>Trypetheliaceae</taxon>
        <taxon>Viridothelium</taxon>
    </lineage>
</organism>
<evidence type="ECO:0000313" key="5">
    <source>
        <dbReference type="EMBL" id="KAF2233183.1"/>
    </source>
</evidence>
<dbReference type="OrthoDB" id="4090074at2759"/>
<evidence type="ECO:0000313" key="6">
    <source>
        <dbReference type="Proteomes" id="UP000800092"/>
    </source>
</evidence>
<dbReference type="GO" id="GO:0070860">
    <property type="term" value="C:RNA polymerase I core factor complex"/>
    <property type="evidence" value="ECO:0007669"/>
    <property type="project" value="TreeGrafter"/>
</dbReference>
<dbReference type="InterPro" id="IPR048535">
    <property type="entry name" value="RRN6_beta-prop"/>
</dbReference>
<feature type="compositionally biased region" description="Low complexity" evidence="1">
    <location>
        <begin position="834"/>
        <end position="849"/>
    </location>
</feature>
<keyword evidence="6" id="KW-1185">Reference proteome</keyword>
<dbReference type="GO" id="GO:0042790">
    <property type="term" value="P:nucleolar large rRNA transcription by RNA polymerase I"/>
    <property type="evidence" value="ECO:0007669"/>
    <property type="project" value="TreeGrafter"/>
</dbReference>
<accession>A0A6A6H6N3</accession>
<feature type="compositionally biased region" description="Low complexity" evidence="1">
    <location>
        <begin position="959"/>
        <end position="968"/>
    </location>
</feature>
<name>A0A6A6H6N3_VIRVR</name>
<dbReference type="InterPro" id="IPR048537">
    <property type="entry name" value="RRN6_HB"/>
</dbReference>
<dbReference type="Pfam" id="PF20640">
    <property type="entry name" value="Rrn6_HB"/>
    <property type="match status" value="1"/>
</dbReference>
<dbReference type="EMBL" id="ML991809">
    <property type="protein sequence ID" value="KAF2233183.1"/>
    <property type="molecule type" value="Genomic_DNA"/>
</dbReference>
<dbReference type="Pfam" id="PF20639">
    <property type="entry name" value="Rrn6_K-rich"/>
    <property type="match status" value="1"/>
</dbReference>
<feature type="domain" description="RRN6 K-rich C-terminal" evidence="3">
    <location>
        <begin position="885"/>
        <end position="1062"/>
    </location>
</feature>
<feature type="compositionally biased region" description="Gly residues" evidence="1">
    <location>
        <begin position="991"/>
        <end position="1011"/>
    </location>
</feature>
<reference evidence="5" key="1">
    <citation type="journal article" date="2020" name="Stud. Mycol.">
        <title>101 Dothideomycetes genomes: a test case for predicting lifestyles and emergence of pathogens.</title>
        <authorList>
            <person name="Haridas S."/>
            <person name="Albert R."/>
            <person name="Binder M."/>
            <person name="Bloem J."/>
            <person name="Labutti K."/>
            <person name="Salamov A."/>
            <person name="Andreopoulos B."/>
            <person name="Baker S."/>
            <person name="Barry K."/>
            <person name="Bills G."/>
            <person name="Bluhm B."/>
            <person name="Cannon C."/>
            <person name="Castanera R."/>
            <person name="Culley D."/>
            <person name="Daum C."/>
            <person name="Ezra D."/>
            <person name="Gonzalez J."/>
            <person name="Henrissat B."/>
            <person name="Kuo A."/>
            <person name="Liang C."/>
            <person name="Lipzen A."/>
            <person name="Lutzoni F."/>
            <person name="Magnuson J."/>
            <person name="Mondo S."/>
            <person name="Nolan M."/>
            <person name="Ohm R."/>
            <person name="Pangilinan J."/>
            <person name="Park H.-J."/>
            <person name="Ramirez L."/>
            <person name="Alfaro M."/>
            <person name="Sun H."/>
            <person name="Tritt A."/>
            <person name="Yoshinaga Y."/>
            <person name="Zwiers L.-H."/>
            <person name="Turgeon B."/>
            <person name="Goodwin S."/>
            <person name="Spatafora J."/>
            <person name="Crous P."/>
            <person name="Grigoriev I."/>
        </authorList>
    </citation>
    <scope>NUCLEOTIDE SEQUENCE</scope>
    <source>
        <strain evidence="5">Tuck. ex Michener</strain>
    </source>
</reference>
<dbReference type="Proteomes" id="UP000800092">
    <property type="component" value="Unassembled WGS sequence"/>
</dbReference>
<evidence type="ECO:0000259" key="3">
    <source>
        <dbReference type="Pfam" id="PF20639"/>
    </source>
</evidence>
<evidence type="ECO:0008006" key="7">
    <source>
        <dbReference type="Google" id="ProtNLM"/>
    </source>
</evidence>
<dbReference type="PANTHER" id="PTHR28221">
    <property type="entry name" value="RNA POLYMERASE I-SPECIFIC TRANSCRIPTION INITIATION FACTOR RRN6"/>
    <property type="match status" value="1"/>
</dbReference>
<feature type="compositionally biased region" description="Polar residues" evidence="1">
    <location>
        <begin position="794"/>
        <end position="833"/>
    </location>
</feature>
<dbReference type="AlphaFoldDB" id="A0A6A6H6N3"/>
<feature type="compositionally biased region" description="Basic and acidic residues" evidence="1">
    <location>
        <begin position="916"/>
        <end position="939"/>
    </location>
</feature>
<evidence type="ECO:0000259" key="4">
    <source>
        <dbReference type="Pfam" id="PF20640"/>
    </source>
</evidence>
<protein>
    <recommendedName>
        <fullName evidence="7">RNA polymerase I-specific transcription initiation factor RRN6-like protein</fullName>
    </recommendedName>
</protein>
<dbReference type="InterPro" id="IPR019350">
    <property type="entry name" value="RNA_pol_I-sp_TIF_RRN6-like"/>
</dbReference>
<dbReference type="PANTHER" id="PTHR28221:SF2">
    <property type="entry name" value="RNA POLYMERASE I-SPECIFIC TRANSCRIPTION INITIATION FACTOR RRN6"/>
    <property type="match status" value="1"/>
</dbReference>
<feature type="region of interest" description="Disordered" evidence="1">
    <location>
        <begin position="793"/>
        <end position="876"/>
    </location>
</feature>